<dbReference type="Pfam" id="PF13407">
    <property type="entry name" value="Peripla_BP_4"/>
    <property type="match status" value="1"/>
</dbReference>
<reference evidence="5 6" key="1">
    <citation type="journal article" date="2024" name="Int. J. Syst. Evol. Microbiol.">
        <title>Lacrimispora brassicae sp. nov. isolated from fermented cabbage, and proposal of Clostridium indicum Gundawar et al. 2019 and Clostridium methoxybenzovorans Mechichi et al. 1999 as heterotypic synonyms of Lacrimispora amygdalina (Parshina et al. 2003) Haas and Blanchard 2020 and Lacrimispora indolis (McClung and McCoy 1957) Haas and Blanchard 2020, respectively.</title>
        <authorList>
            <person name="Kobayashi H."/>
            <person name="Tanizawa Y."/>
            <person name="Sakamoto M."/>
            <person name="Ohkuma M."/>
            <person name="Tohno M."/>
        </authorList>
    </citation>
    <scope>NUCLEOTIDE SEQUENCE [LARGE SCALE GENOMIC DNA]</scope>
    <source>
        <strain evidence="5 6">DSM 12857</strain>
    </source>
</reference>
<evidence type="ECO:0000313" key="6">
    <source>
        <dbReference type="Proteomes" id="UP001419084"/>
    </source>
</evidence>
<evidence type="ECO:0000259" key="4">
    <source>
        <dbReference type="PROSITE" id="PS50932"/>
    </source>
</evidence>
<dbReference type="PANTHER" id="PTHR30146">
    <property type="entry name" value="LACI-RELATED TRANSCRIPTIONAL REPRESSOR"/>
    <property type="match status" value="1"/>
</dbReference>
<keyword evidence="1" id="KW-0805">Transcription regulation</keyword>
<evidence type="ECO:0000313" key="5">
    <source>
        <dbReference type="EMBL" id="GLB28971.1"/>
    </source>
</evidence>
<dbReference type="SUPFAM" id="SSF53822">
    <property type="entry name" value="Periplasmic binding protein-like I"/>
    <property type="match status" value="1"/>
</dbReference>
<dbReference type="PROSITE" id="PS00356">
    <property type="entry name" value="HTH_LACI_1"/>
    <property type="match status" value="1"/>
</dbReference>
<dbReference type="RefSeq" id="WP_346064706.1">
    <property type="nucleotide sequence ID" value="NZ_BRPJ01000016.1"/>
</dbReference>
<dbReference type="Gene3D" id="1.10.260.40">
    <property type="entry name" value="lambda repressor-like DNA-binding domains"/>
    <property type="match status" value="1"/>
</dbReference>
<dbReference type="InterPro" id="IPR028082">
    <property type="entry name" value="Peripla_BP_I"/>
</dbReference>
<feature type="domain" description="HTH lacI-type" evidence="4">
    <location>
        <begin position="5"/>
        <end position="59"/>
    </location>
</feature>
<dbReference type="Proteomes" id="UP001419084">
    <property type="component" value="Unassembled WGS sequence"/>
</dbReference>
<gene>
    <name evidence="5" type="ORF">LAD12857_08940</name>
</gene>
<dbReference type="InterPro" id="IPR010982">
    <property type="entry name" value="Lambda_DNA-bd_dom_sf"/>
</dbReference>
<dbReference type="InterPro" id="IPR000843">
    <property type="entry name" value="HTH_LacI"/>
</dbReference>
<name>A0ABQ5M251_9FIRM</name>
<dbReference type="SMART" id="SM00354">
    <property type="entry name" value="HTH_LACI"/>
    <property type="match status" value="1"/>
</dbReference>
<dbReference type="CDD" id="cd01392">
    <property type="entry name" value="HTH_LacI"/>
    <property type="match status" value="1"/>
</dbReference>
<accession>A0ABQ5M251</accession>
<dbReference type="Gene3D" id="3.40.50.2300">
    <property type="match status" value="2"/>
</dbReference>
<dbReference type="PROSITE" id="PS50932">
    <property type="entry name" value="HTH_LACI_2"/>
    <property type="match status" value="1"/>
</dbReference>
<protein>
    <submittedName>
        <fullName evidence="5">LacI family transcriptional regulator</fullName>
    </submittedName>
</protein>
<keyword evidence="2" id="KW-0238">DNA-binding</keyword>
<dbReference type="EMBL" id="BRPJ01000016">
    <property type="protein sequence ID" value="GLB28971.1"/>
    <property type="molecule type" value="Genomic_DNA"/>
</dbReference>
<evidence type="ECO:0000256" key="3">
    <source>
        <dbReference type="ARBA" id="ARBA00023163"/>
    </source>
</evidence>
<dbReference type="InterPro" id="IPR025997">
    <property type="entry name" value="SBP_2_dom"/>
</dbReference>
<keyword evidence="6" id="KW-1185">Reference proteome</keyword>
<evidence type="ECO:0000256" key="2">
    <source>
        <dbReference type="ARBA" id="ARBA00023125"/>
    </source>
</evidence>
<organism evidence="5 6">
    <name type="scientific">Lacrimispora amygdalina</name>
    <dbReference type="NCBI Taxonomy" id="253257"/>
    <lineage>
        <taxon>Bacteria</taxon>
        <taxon>Bacillati</taxon>
        <taxon>Bacillota</taxon>
        <taxon>Clostridia</taxon>
        <taxon>Lachnospirales</taxon>
        <taxon>Lachnospiraceae</taxon>
        <taxon>Lacrimispora</taxon>
    </lineage>
</organism>
<comment type="caution">
    <text evidence="5">The sequence shown here is derived from an EMBL/GenBank/DDBJ whole genome shotgun (WGS) entry which is preliminary data.</text>
</comment>
<evidence type="ECO:0000256" key="1">
    <source>
        <dbReference type="ARBA" id="ARBA00023015"/>
    </source>
</evidence>
<proteinExistence type="predicted"/>
<dbReference type="SUPFAM" id="SSF47413">
    <property type="entry name" value="lambda repressor-like DNA-binding domains"/>
    <property type="match status" value="1"/>
</dbReference>
<keyword evidence="3" id="KW-0804">Transcription</keyword>
<sequence>MKRKATLVDLAERAGVSYVTVHKALNNKPGVSEEKRKEILKLAEELEYSANIAASVLKRPEICIAVVLQGLNTPNSFFFERMWKAVDEVEKEYLNYKVTFLRFPSDITSRSQKEILKELAFRNNVHGVIINCLDRTDLNDEINILINKRIPVVTVNSDAPDSLRSDFISADNFRIGKLAAGMLLFGSAGYSGNVLVLGGSSYAEVHQENIRGFREELGQYSNISLRILYQMDYPDQEERVRAFLMENPDAAGVYSNSSTGTYFMCRAAKKLGWNRDAKLIGSDAFKELIPYFEEGILDACIWKNPAKQISEAVAAVYHRILKSPYTKNEIDLGILMKHNVQDYI</sequence>
<dbReference type="PANTHER" id="PTHR30146:SF152">
    <property type="entry name" value="TRANSCRIPTIONAL REGULATORY PROTEIN"/>
    <property type="match status" value="1"/>
</dbReference>
<dbReference type="Pfam" id="PF00356">
    <property type="entry name" value="LacI"/>
    <property type="match status" value="1"/>
</dbReference>